<feature type="chain" id="PRO_5046037526" evidence="1">
    <location>
        <begin position="17"/>
        <end position="79"/>
    </location>
</feature>
<organism evidence="2 3">
    <name type="scientific">Sulfurovum zhangzhouensis</name>
    <dbReference type="NCBI Taxonomy" id="3019067"/>
    <lineage>
        <taxon>Bacteria</taxon>
        <taxon>Pseudomonadati</taxon>
        <taxon>Campylobacterota</taxon>
        <taxon>Epsilonproteobacteria</taxon>
        <taxon>Campylobacterales</taxon>
        <taxon>Sulfurovaceae</taxon>
        <taxon>Sulfurovum</taxon>
    </lineage>
</organism>
<evidence type="ECO:0000313" key="3">
    <source>
        <dbReference type="Proteomes" id="UP001169069"/>
    </source>
</evidence>
<reference evidence="2" key="1">
    <citation type="submission" date="2023-01" db="EMBL/GenBank/DDBJ databases">
        <title>Sulfurovum sp. zt1-1 genome assembly.</title>
        <authorList>
            <person name="Wang J."/>
        </authorList>
    </citation>
    <scope>NUCLEOTIDE SEQUENCE</scope>
    <source>
        <strain evidence="2">Zt1-1</strain>
    </source>
</reference>
<evidence type="ECO:0000256" key="1">
    <source>
        <dbReference type="SAM" id="SignalP"/>
    </source>
</evidence>
<accession>A0ABT7QYE8</accession>
<proteinExistence type="predicted"/>
<name>A0ABT7QYE8_9BACT</name>
<gene>
    <name evidence="2" type="ORF">PGH07_06670</name>
</gene>
<keyword evidence="1" id="KW-0732">Signal</keyword>
<dbReference type="EMBL" id="JAQIBD010000002">
    <property type="protein sequence ID" value="MDM5271855.1"/>
    <property type="molecule type" value="Genomic_DNA"/>
</dbReference>
<keyword evidence="3" id="KW-1185">Reference proteome</keyword>
<protein>
    <submittedName>
        <fullName evidence="2">Uncharacterized protein</fullName>
    </submittedName>
</protein>
<dbReference type="RefSeq" id="WP_289413579.1">
    <property type="nucleotide sequence ID" value="NZ_JAQIBD010000002.1"/>
</dbReference>
<feature type="signal peptide" evidence="1">
    <location>
        <begin position="1"/>
        <end position="16"/>
    </location>
</feature>
<dbReference type="Proteomes" id="UP001169069">
    <property type="component" value="Unassembled WGS sequence"/>
</dbReference>
<comment type="caution">
    <text evidence="2">The sequence shown here is derived from an EMBL/GenBank/DDBJ whole genome shotgun (WGS) entry which is preliminary data.</text>
</comment>
<evidence type="ECO:0000313" key="2">
    <source>
        <dbReference type="EMBL" id="MDM5271855.1"/>
    </source>
</evidence>
<sequence>MRIFIAALLIASSLFAGFFESDTKQAEEMQQQEDQRLCKLFTDKVKIYQENMRSDELAAATLDSYKKRAEIYCAKVKHS</sequence>